<protein>
    <submittedName>
        <fullName evidence="3">Uncharacterized protein</fullName>
    </submittedName>
</protein>
<keyword evidence="4" id="KW-1185">Reference proteome</keyword>
<feature type="compositionally biased region" description="Basic residues" evidence="1">
    <location>
        <begin position="229"/>
        <end position="239"/>
    </location>
</feature>
<keyword evidence="2" id="KW-0812">Transmembrane</keyword>
<keyword evidence="2" id="KW-0472">Membrane</keyword>
<evidence type="ECO:0000256" key="2">
    <source>
        <dbReference type="SAM" id="Phobius"/>
    </source>
</evidence>
<name>A0AAV9JNG8_9PEZI</name>
<reference evidence="3 4" key="1">
    <citation type="submission" date="2021-11" db="EMBL/GenBank/DDBJ databases">
        <title>Black yeast isolated from Biological Soil Crust.</title>
        <authorList>
            <person name="Kurbessoian T."/>
        </authorList>
    </citation>
    <scope>NUCLEOTIDE SEQUENCE [LARGE SCALE GENOMIC DNA]</scope>
    <source>
        <strain evidence="3 4">CCFEE 5522</strain>
    </source>
</reference>
<feature type="compositionally biased region" description="Low complexity" evidence="1">
    <location>
        <begin position="16"/>
        <end position="47"/>
    </location>
</feature>
<feature type="region of interest" description="Disordered" evidence="1">
    <location>
        <begin position="105"/>
        <end position="148"/>
    </location>
</feature>
<evidence type="ECO:0000256" key="1">
    <source>
        <dbReference type="SAM" id="MobiDB-lite"/>
    </source>
</evidence>
<sequence length="419" mass="44754">MGDQCYAQSASAAETLSSTASSSATSTTSTSASSSSPTTASTSSQTSPVPTADNSTVLYGTTSGSAAKFSGGSFAAGFVPGIFLGAFLTACLLLILFRKKRGSSDSYMHEKHHSPHDTLTDLGTLSRRPTMHGRSISEPTADPSAGYRTDFLRGTPPRIPDGTSAGHGYMVEATGPLTPARTPKAVRALWSRSPFMNQAPSTPPSTQPPLPAHLKRGTLSFTISPVRALKKQKSMHSLRRQMTDASRGSNRRMRPDASRSGSTETIQVLMPSNEPYTPDQRPFRPIAEDAPATLDSSIYRPHESSSTWRTTDSSNPPPQSAPAQYASSSRYPTQIITPTHVPRRSSASRGGAMEGQLGTPYTPSRYYGNGKGRVTDVLVGEEGGLRVLRETQRRDTTFSAMMEKAGLRKSDLLMGSGNR</sequence>
<feature type="region of interest" description="Disordered" evidence="1">
    <location>
        <begin position="229"/>
        <end position="368"/>
    </location>
</feature>
<feature type="compositionally biased region" description="Low complexity" evidence="1">
    <location>
        <begin position="321"/>
        <end position="332"/>
    </location>
</feature>
<organism evidence="3 4">
    <name type="scientific">Oleoguttula mirabilis</name>
    <dbReference type="NCBI Taxonomy" id="1507867"/>
    <lineage>
        <taxon>Eukaryota</taxon>
        <taxon>Fungi</taxon>
        <taxon>Dikarya</taxon>
        <taxon>Ascomycota</taxon>
        <taxon>Pezizomycotina</taxon>
        <taxon>Dothideomycetes</taxon>
        <taxon>Dothideomycetidae</taxon>
        <taxon>Mycosphaerellales</taxon>
        <taxon>Teratosphaeriaceae</taxon>
        <taxon>Oleoguttula</taxon>
    </lineage>
</organism>
<accession>A0AAV9JNG8</accession>
<feature type="region of interest" description="Disordered" evidence="1">
    <location>
        <begin position="16"/>
        <end position="52"/>
    </location>
</feature>
<feature type="transmembrane region" description="Helical" evidence="2">
    <location>
        <begin position="74"/>
        <end position="97"/>
    </location>
</feature>
<proteinExistence type="predicted"/>
<gene>
    <name evidence="3" type="ORF">LTR36_002220</name>
</gene>
<keyword evidence="2" id="KW-1133">Transmembrane helix</keyword>
<comment type="caution">
    <text evidence="3">The sequence shown here is derived from an EMBL/GenBank/DDBJ whole genome shotgun (WGS) entry which is preliminary data.</text>
</comment>
<dbReference type="Proteomes" id="UP001324427">
    <property type="component" value="Unassembled WGS sequence"/>
</dbReference>
<evidence type="ECO:0000313" key="3">
    <source>
        <dbReference type="EMBL" id="KAK4546083.1"/>
    </source>
</evidence>
<evidence type="ECO:0000313" key="4">
    <source>
        <dbReference type="Proteomes" id="UP001324427"/>
    </source>
</evidence>
<dbReference type="EMBL" id="JAVFHQ010000016">
    <property type="protein sequence ID" value="KAK4546083.1"/>
    <property type="molecule type" value="Genomic_DNA"/>
</dbReference>
<dbReference type="AlphaFoldDB" id="A0AAV9JNG8"/>